<dbReference type="PANTHER" id="PTHR11839">
    <property type="entry name" value="UDP/ADP-SUGAR PYROPHOSPHATASE"/>
    <property type="match status" value="1"/>
</dbReference>
<comment type="caution">
    <text evidence="4">The sequence shown here is derived from an EMBL/GenBank/DDBJ whole genome shotgun (WGS) entry which is preliminary data.</text>
</comment>
<dbReference type="InterPro" id="IPR015797">
    <property type="entry name" value="NUDIX_hydrolase-like_dom_sf"/>
</dbReference>
<dbReference type="PROSITE" id="PS51462">
    <property type="entry name" value="NUDIX"/>
    <property type="match status" value="1"/>
</dbReference>
<dbReference type="InterPro" id="IPR000086">
    <property type="entry name" value="NUDIX_hydrolase_dom"/>
</dbReference>
<keyword evidence="2 4" id="KW-0378">Hydrolase</keyword>
<dbReference type="CDD" id="cd03424">
    <property type="entry name" value="NUDIX_ADPRase_Nudt5_UGPPase_Nudt14"/>
    <property type="match status" value="1"/>
</dbReference>
<gene>
    <name evidence="4" type="ORF">ACJDT4_13760</name>
</gene>
<accession>A0ABW8TI47</accession>
<feature type="domain" description="Nudix hydrolase" evidence="3">
    <location>
        <begin position="28"/>
        <end position="161"/>
    </location>
</feature>
<evidence type="ECO:0000256" key="2">
    <source>
        <dbReference type="ARBA" id="ARBA00022801"/>
    </source>
</evidence>
<organism evidence="4 5">
    <name type="scientific">Clostridium neuense</name>
    <dbReference type="NCBI Taxonomy" id="1728934"/>
    <lineage>
        <taxon>Bacteria</taxon>
        <taxon>Bacillati</taxon>
        <taxon>Bacillota</taxon>
        <taxon>Clostridia</taxon>
        <taxon>Eubacteriales</taxon>
        <taxon>Clostridiaceae</taxon>
        <taxon>Clostridium</taxon>
    </lineage>
</organism>
<dbReference type="Proteomes" id="UP001623592">
    <property type="component" value="Unassembled WGS sequence"/>
</dbReference>
<evidence type="ECO:0000259" key="3">
    <source>
        <dbReference type="PROSITE" id="PS51462"/>
    </source>
</evidence>
<comment type="cofactor">
    <cofactor evidence="1">
        <name>Mg(2+)</name>
        <dbReference type="ChEBI" id="CHEBI:18420"/>
    </cofactor>
</comment>
<dbReference type="RefSeq" id="WP_406788138.1">
    <property type="nucleotide sequence ID" value="NZ_JBJIAA010000011.1"/>
</dbReference>
<name>A0ABW8TI47_9CLOT</name>
<dbReference type="GO" id="GO:0016787">
    <property type="term" value="F:hydrolase activity"/>
    <property type="evidence" value="ECO:0007669"/>
    <property type="project" value="UniProtKB-KW"/>
</dbReference>
<dbReference type="Pfam" id="PF00293">
    <property type="entry name" value="NUDIX"/>
    <property type="match status" value="1"/>
</dbReference>
<dbReference type="EC" id="3.6.-.-" evidence="4"/>
<proteinExistence type="predicted"/>
<evidence type="ECO:0000313" key="5">
    <source>
        <dbReference type="Proteomes" id="UP001623592"/>
    </source>
</evidence>
<keyword evidence="5" id="KW-1185">Reference proteome</keyword>
<evidence type="ECO:0000256" key="1">
    <source>
        <dbReference type="ARBA" id="ARBA00001946"/>
    </source>
</evidence>
<reference evidence="4 5" key="1">
    <citation type="submission" date="2024-11" db="EMBL/GenBank/DDBJ databases">
        <authorList>
            <person name="Heng Y.C."/>
            <person name="Lim A.C.H."/>
            <person name="Lee J.K.Y."/>
            <person name="Kittelmann S."/>
        </authorList>
    </citation>
    <scope>NUCLEOTIDE SEQUENCE [LARGE SCALE GENOMIC DNA]</scope>
    <source>
        <strain evidence="4 5">WILCCON 0114</strain>
    </source>
</reference>
<sequence length="172" mass="19776">MSNEKLVYDGWLKVYNKDVNGKTYDILSNYDAVAAFVTDEFGDILMVKQFRPAVMKNTLEIPAGCLDIEGEAPEDCLIRELKEETNLIVNKDALSKIISYTPMLGFSKSILHLYHVNIKKSDLKSNKINDEDVKEVLWIDNDTFKKYVKDGKIFDGKTIISYLYVMNKKIFD</sequence>
<dbReference type="Gene3D" id="3.90.79.10">
    <property type="entry name" value="Nucleoside Triphosphate Pyrophosphohydrolase"/>
    <property type="match status" value="1"/>
</dbReference>
<dbReference type="PANTHER" id="PTHR11839:SF18">
    <property type="entry name" value="NUDIX HYDROLASE DOMAIN-CONTAINING PROTEIN"/>
    <property type="match status" value="1"/>
</dbReference>
<evidence type="ECO:0000313" key="4">
    <source>
        <dbReference type="EMBL" id="MFL0251482.1"/>
    </source>
</evidence>
<dbReference type="EMBL" id="JBJIAA010000011">
    <property type="protein sequence ID" value="MFL0251482.1"/>
    <property type="molecule type" value="Genomic_DNA"/>
</dbReference>
<protein>
    <submittedName>
        <fullName evidence="4">NUDIX hydrolase</fullName>
        <ecNumber evidence="4">3.6.-.-</ecNumber>
    </submittedName>
</protein>
<dbReference type="SUPFAM" id="SSF55811">
    <property type="entry name" value="Nudix"/>
    <property type="match status" value="1"/>
</dbReference>